<dbReference type="CDD" id="cd01650">
    <property type="entry name" value="RT_nLTR_like"/>
    <property type="match status" value="1"/>
</dbReference>
<dbReference type="OrthoDB" id="1706699at2759"/>
<dbReference type="AlphaFoldDB" id="A0A1S3XA63"/>
<dbReference type="KEGG" id="nta:107762784"/>
<evidence type="ECO:0000259" key="1">
    <source>
        <dbReference type="PROSITE" id="PS50878"/>
    </source>
</evidence>
<proteinExistence type="predicted"/>
<dbReference type="PANTHER" id="PTHR46238">
    <property type="entry name" value="REVERSE TRANSCRIPTASE DOMAIN-CONTAINING PROTEIN"/>
    <property type="match status" value="1"/>
</dbReference>
<dbReference type="STRING" id="4097.A0A1S3XA63"/>
<dbReference type="InterPro" id="IPR043502">
    <property type="entry name" value="DNA/RNA_pol_sf"/>
</dbReference>
<protein>
    <recommendedName>
        <fullName evidence="1">Reverse transcriptase domain-containing protein</fullName>
    </recommendedName>
</protein>
<dbReference type="RefSeq" id="XP_016436653.1">
    <property type="nucleotide sequence ID" value="XM_016581167.1"/>
</dbReference>
<dbReference type="Pfam" id="PF00078">
    <property type="entry name" value="RVT_1"/>
    <property type="match status" value="1"/>
</dbReference>
<dbReference type="SUPFAM" id="SSF56672">
    <property type="entry name" value="DNA/RNA polymerases"/>
    <property type="match status" value="1"/>
</dbReference>
<reference evidence="2" key="1">
    <citation type="submission" date="2025-08" db="UniProtKB">
        <authorList>
            <consortium name="RefSeq"/>
        </authorList>
    </citation>
    <scope>IDENTIFICATION</scope>
</reference>
<dbReference type="PaxDb" id="4097-A0A1S3XA63"/>
<dbReference type="InterPro" id="IPR000477">
    <property type="entry name" value="RT_dom"/>
</dbReference>
<dbReference type="OMA" id="DAFELCW"/>
<organism evidence="2">
    <name type="scientific">Nicotiana tabacum</name>
    <name type="common">Common tobacco</name>
    <dbReference type="NCBI Taxonomy" id="4097"/>
    <lineage>
        <taxon>Eukaryota</taxon>
        <taxon>Viridiplantae</taxon>
        <taxon>Streptophyta</taxon>
        <taxon>Embryophyta</taxon>
        <taxon>Tracheophyta</taxon>
        <taxon>Spermatophyta</taxon>
        <taxon>Magnoliopsida</taxon>
        <taxon>eudicotyledons</taxon>
        <taxon>Gunneridae</taxon>
        <taxon>Pentapetalae</taxon>
        <taxon>asterids</taxon>
        <taxon>lamiids</taxon>
        <taxon>Solanales</taxon>
        <taxon>Solanaceae</taxon>
        <taxon>Nicotianoideae</taxon>
        <taxon>Nicotianeae</taxon>
        <taxon>Nicotiana</taxon>
    </lineage>
</organism>
<evidence type="ECO:0000313" key="2">
    <source>
        <dbReference type="RefSeq" id="XP_016436653.1"/>
    </source>
</evidence>
<name>A0A1S3XA63_TOBAC</name>
<dbReference type="PROSITE" id="PS50878">
    <property type="entry name" value="RT_POL"/>
    <property type="match status" value="1"/>
</dbReference>
<gene>
    <name evidence="2" type="primary">LOC107762784</name>
</gene>
<dbReference type="PANTHER" id="PTHR46238:SF8">
    <property type="entry name" value="ENDONUCLEASE_EXONUCLEASE_PHOSPHATASE DOMAIN-CONTAINING PROTEIN"/>
    <property type="match status" value="1"/>
</dbReference>
<accession>A0A1S3XA63</accession>
<sequence>MKVWERVIEARVRDMTSISVNQFGFMPGRSTTEAIHLIRRMVEQFRDKKKDLHMVLIDLEKAYDKVPREVLWRWLEAKSVPEAYIRVIKDMYDGAKTRVRTVGGDSDHFPVVMGLHQGSALSPLLFALTRAGVNERLEVWRQTLESKGFKISRSKTEYLECKFSAEPSDVGRDVMIGSQVITKRDNVRYLGSVMQGDGEIDGDVTHRIGAGWSKWRLASGVLRDKKVPLKLKGKFYRAVVRPAMLYGAECWAVKNSHVQRMNVGVAPVDEKMREARLRWFGHVQRRSPDAPVRSCERLAIVGVRRGRGRPKRYWGEVIRNDMARMRVSEDMTLDRKVRRSSIRVVG</sequence>
<feature type="domain" description="Reverse transcriptase" evidence="1">
    <location>
        <begin position="1"/>
        <end position="284"/>
    </location>
</feature>